<keyword evidence="2" id="KW-0238">DNA-binding</keyword>
<dbReference type="GO" id="GO:0003700">
    <property type="term" value="F:DNA-binding transcription factor activity"/>
    <property type="evidence" value="ECO:0007669"/>
    <property type="project" value="TreeGrafter"/>
</dbReference>
<dbReference type="CDD" id="cd06307">
    <property type="entry name" value="PBP1_sugar_binding"/>
    <property type="match status" value="1"/>
</dbReference>
<dbReference type="PROSITE" id="PS50932">
    <property type="entry name" value="HTH_LACI_2"/>
    <property type="match status" value="1"/>
</dbReference>
<dbReference type="SMART" id="SM00354">
    <property type="entry name" value="HTH_LACI"/>
    <property type="match status" value="1"/>
</dbReference>
<dbReference type="EMBL" id="VFRP01000016">
    <property type="protein sequence ID" value="TPE49279.1"/>
    <property type="molecule type" value="Genomic_DNA"/>
</dbReference>
<evidence type="ECO:0000256" key="2">
    <source>
        <dbReference type="ARBA" id="ARBA00023125"/>
    </source>
</evidence>
<name>A0A501WIE5_9RHOB</name>
<dbReference type="CDD" id="cd01392">
    <property type="entry name" value="HTH_LacI"/>
    <property type="match status" value="1"/>
</dbReference>
<organism evidence="5 6">
    <name type="scientific">Amaricoccus solimangrovi</name>
    <dbReference type="NCBI Taxonomy" id="2589815"/>
    <lineage>
        <taxon>Bacteria</taxon>
        <taxon>Pseudomonadati</taxon>
        <taxon>Pseudomonadota</taxon>
        <taxon>Alphaproteobacteria</taxon>
        <taxon>Rhodobacterales</taxon>
        <taxon>Paracoccaceae</taxon>
        <taxon>Amaricoccus</taxon>
    </lineage>
</organism>
<dbReference type="Proteomes" id="UP000319255">
    <property type="component" value="Unassembled WGS sequence"/>
</dbReference>
<comment type="caution">
    <text evidence="5">The sequence shown here is derived from an EMBL/GenBank/DDBJ whole genome shotgun (WGS) entry which is preliminary data.</text>
</comment>
<dbReference type="Gene3D" id="1.10.260.40">
    <property type="entry name" value="lambda repressor-like DNA-binding domains"/>
    <property type="match status" value="1"/>
</dbReference>
<dbReference type="Gene3D" id="3.40.50.2300">
    <property type="match status" value="2"/>
</dbReference>
<dbReference type="AlphaFoldDB" id="A0A501WIE5"/>
<dbReference type="InterPro" id="IPR025997">
    <property type="entry name" value="SBP_2_dom"/>
</dbReference>
<dbReference type="PANTHER" id="PTHR30146">
    <property type="entry name" value="LACI-RELATED TRANSCRIPTIONAL REPRESSOR"/>
    <property type="match status" value="1"/>
</dbReference>
<keyword evidence="6" id="KW-1185">Reference proteome</keyword>
<keyword evidence="3" id="KW-0804">Transcription</keyword>
<protein>
    <submittedName>
        <fullName evidence="5">LacI family transcriptional regulator</fullName>
    </submittedName>
</protein>
<dbReference type="Pfam" id="PF13407">
    <property type="entry name" value="Peripla_BP_4"/>
    <property type="match status" value="1"/>
</dbReference>
<proteinExistence type="predicted"/>
<evidence type="ECO:0000256" key="1">
    <source>
        <dbReference type="ARBA" id="ARBA00023015"/>
    </source>
</evidence>
<dbReference type="InterPro" id="IPR028082">
    <property type="entry name" value="Peripla_BP_I"/>
</dbReference>
<dbReference type="SUPFAM" id="SSF47413">
    <property type="entry name" value="lambda repressor-like DNA-binding domains"/>
    <property type="match status" value="1"/>
</dbReference>
<reference evidence="5 6" key="1">
    <citation type="submission" date="2019-06" db="EMBL/GenBank/DDBJ databases">
        <title>A novel bacterium of genus Amaricoccus, isolated from marine sediment.</title>
        <authorList>
            <person name="Huang H."/>
            <person name="Mo K."/>
            <person name="Hu Y."/>
        </authorList>
    </citation>
    <scope>NUCLEOTIDE SEQUENCE [LARGE SCALE GENOMIC DNA]</scope>
    <source>
        <strain evidence="5 6">HB172011</strain>
    </source>
</reference>
<dbReference type="GO" id="GO:0000976">
    <property type="term" value="F:transcription cis-regulatory region binding"/>
    <property type="evidence" value="ECO:0007669"/>
    <property type="project" value="TreeGrafter"/>
</dbReference>
<dbReference type="OrthoDB" id="9805774at2"/>
<dbReference type="InterPro" id="IPR010982">
    <property type="entry name" value="Lambda_DNA-bd_dom_sf"/>
</dbReference>
<dbReference type="Pfam" id="PF00356">
    <property type="entry name" value="LacI"/>
    <property type="match status" value="1"/>
</dbReference>
<dbReference type="SUPFAM" id="SSF53822">
    <property type="entry name" value="Periplasmic binding protein-like I"/>
    <property type="match status" value="1"/>
</dbReference>
<evidence type="ECO:0000256" key="3">
    <source>
        <dbReference type="ARBA" id="ARBA00023163"/>
    </source>
</evidence>
<gene>
    <name evidence="5" type="ORF">FJM51_15465</name>
</gene>
<accession>A0A501WIE5</accession>
<dbReference type="RefSeq" id="WP_140455044.1">
    <property type="nucleotide sequence ID" value="NZ_VFRP01000016.1"/>
</dbReference>
<dbReference type="InterPro" id="IPR000843">
    <property type="entry name" value="HTH_LacI"/>
</dbReference>
<keyword evidence="1" id="KW-0805">Transcription regulation</keyword>
<sequence>MSDKPASRRRATLDDVAREAGVGIATVDRVLNERGNVSAKTAERILTTARMLGLRRTLPDLHRRALRIEVILPRPELSLIARMNESFARLARRVDRSVVIHRAIPRSDDPKALAARIRDSRSEAIVVYAPDHPEIRAAVAQATARGTAIVTVISDLPGTPRLAYAGTDHYAAGRTAGFLLTRMLPAGGTVLVLRAHFGIQSHAERIRGFSEEIAAHGGARIAEILEGGDDAETSELLLRRAIPRHAPVHALYNVGAGNRAIGAVIGSNLFRAPPLFIGHELTPYTIPMLRDGRMTFALDQNPDLQAAFAIDVILSHFGHAEPGELHPPYESHVPVTLYTPRNLPVGKPEHRVVTARSRRAVGDDP</sequence>
<feature type="domain" description="HTH lacI-type" evidence="4">
    <location>
        <begin position="11"/>
        <end position="68"/>
    </location>
</feature>
<dbReference type="PROSITE" id="PS00356">
    <property type="entry name" value="HTH_LACI_1"/>
    <property type="match status" value="1"/>
</dbReference>
<evidence type="ECO:0000259" key="4">
    <source>
        <dbReference type="PROSITE" id="PS50932"/>
    </source>
</evidence>
<evidence type="ECO:0000313" key="5">
    <source>
        <dbReference type="EMBL" id="TPE49279.1"/>
    </source>
</evidence>
<dbReference type="PANTHER" id="PTHR30146:SF152">
    <property type="entry name" value="TRANSCRIPTIONAL REGULATORY PROTEIN"/>
    <property type="match status" value="1"/>
</dbReference>
<evidence type="ECO:0000313" key="6">
    <source>
        <dbReference type="Proteomes" id="UP000319255"/>
    </source>
</evidence>